<dbReference type="KEGG" id="naz:Aazo_3688"/>
<keyword evidence="6" id="KW-1185">Reference proteome</keyword>
<organism evidence="5 6">
    <name type="scientific">Nostoc azollae (strain 0708)</name>
    <name type="common">Anabaena azollae (strain 0708)</name>
    <dbReference type="NCBI Taxonomy" id="551115"/>
    <lineage>
        <taxon>Bacteria</taxon>
        <taxon>Bacillati</taxon>
        <taxon>Cyanobacteriota</taxon>
        <taxon>Cyanophyceae</taxon>
        <taxon>Nostocales</taxon>
        <taxon>Nostocaceae</taxon>
        <taxon>Trichormus</taxon>
    </lineage>
</organism>
<dbReference type="OrthoDB" id="6636843at2"/>
<feature type="binding site" evidence="4">
    <location>
        <position position="478"/>
    </location>
    <ligand>
        <name>Fe cation</name>
        <dbReference type="ChEBI" id="CHEBI:24875"/>
        <note>catalytic</note>
    </ligand>
</feature>
<evidence type="ECO:0000256" key="1">
    <source>
        <dbReference type="ARBA" id="ARBA00006787"/>
    </source>
</evidence>
<feature type="binding site" evidence="4">
    <location>
        <position position="173"/>
    </location>
    <ligand>
        <name>Fe cation</name>
        <dbReference type="ChEBI" id="CHEBI:24875"/>
        <note>catalytic</note>
    </ligand>
</feature>
<dbReference type="GO" id="GO:0046872">
    <property type="term" value="F:metal ion binding"/>
    <property type="evidence" value="ECO:0007669"/>
    <property type="project" value="UniProtKB-KW"/>
</dbReference>
<name>D7E425_NOSA0</name>
<keyword evidence="2 4" id="KW-0479">Metal-binding</keyword>
<dbReference type="PANTHER" id="PTHR10543">
    <property type="entry name" value="BETA-CAROTENE DIOXYGENASE"/>
    <property type="match status" value="1"/>
</dbReference>
<evidence type="ECO:0000313" key="6">
    <source>
        <dbReference type="Proteomes" id="UP000001511"/>
    </source>
</evidence>
<accession>D7E425</accession>
<comment type="similarity">
    <text evidence="1">Belongs to the carotenoid oxygenase family.</text>
</comment>
<dbReference type="GO" id="GO:0010436">
    <property type="term" value="F:carotenoid dioxygenase activity"/>
    <property type="evidence" value="ECO:0007669"/>
    <property type="project" value="TreeGrafter"/>
</dbReference>
<evidence type="ECO:0000256" key="3">
    <source>
        <dbReference type="ARBA" id="ARBA00023004"/>
    </source>
</evidence>
<evidence type="ECO:0000256" key="2">
    <source>
        <dbReference type="ARBA" id="ARBA00022723"/>
    </source>
</evidence>
<comment type="cofactor">
    <cofactor evidence="4">
        <name>Fe(2+)</name>
        <dbReference type="ChEBI" id="CHEBI:29033"/>
    </cofactor>
    <text evidence="4">Binds 1 Fe(2+) ion per subunit.</text>
</comment>
<feature type="binding site" evidence="4">
    <location>
        <position position="289"/>
    </location>
    <ligand>
        <name>Fe cation</name>
        <dbReference type="ChEBI" id="CHEBI:24875"/>
        <note>catalytic</note>
    </ligand>
</feature>
<dbReference type="STRING" id="551115.Aazo_3688"/>
<feature type="binding site" evidence="4">
    <location>
        <position position="222"/>
    </location>
    <ligand>
        <name>Fe cation</name>
        <dbReference type="ChEBI" id="CHEBI:24875"/>
        <note>catalytic</note>
    </ligand>
</feature>
<dbReference type="Pfam" id="PF03055">
    <property type="entry name" value="RPE65"/>
    <property type="match status" value="1"/>
</dbReference>
<gene>
    <name evidence="5" type="ordered locus">Aazo_3688</name>
</gene>
<sequence>MQTIDKKSNKKSWAKAISQPATEFPPTQLSVLAGKIPDGLRGTLYRNGAARLERGGVSVGHWFDGDGAILAVHFTDAGATGVYRYVQTAGYQEETARGKWLYGNYGMTAPGAIWNQWRKPVKHTANTSVLALPDQLLALWEGDNPYALDLESLETKGLNNLGGLAKGQPYSAHPKIDYGTGEIFNFGMSPGPNAILHIYKSDFTGKILKKAKLTLKGFPIIHDFVLAGQYLVFFAPAVRLNIWSVLFGTSTYSDSLTWQPDQGTKIIVIDRETLSVVSRGVTDPWFQWHFANGYVDDSGTVIIDFAKYADFQTNEYLRQVATGETQTVPKNTLTRVQVNPQSGKVTGIETLLNRTCEFPHVPTKNVGKFSRYSYMSIFREGTDTKGEILNSIASFDHQTATLTEANLRENLYPSEPIYAPDHQNSHRGWVLTVVYDGNTDSSEVWLFNSNTLGGGSPRLDEEPVCKIGLPSVIPHSFHGTWKPGD</sequence>
<evidence type="ECO:0000256" key="4">
    <source>
        <dbReference type="PIRSR" id="PIRSR604294-1"/>
    </source>
</evidence>
<proteinExistence type="inferred from homology"/>
<dbReference type="AlphaFoldDB" id="D7E425"/>
<protein>
    <submittedName>
        <fullName evidence="5">Carotenoid oxygenase</fullName>
    </submittedName>
</protein>
<keyword evidence="3 4" id="KW-0408">Iron</keyword>
<dbReference type="eggNOG" id="COG3670">
    <property type="taxonomic scope" value="Bacteria"/>
</dbReference>
<dbReference type="GO" id="GO:0016121">
    <property type="term" value="P:carotene catabolic process"/>
    <property type="evidence" value="ECO:0007669"/>
    <property type="project" value="TreeGrafter"/>
</dbReference>
<dbReference type="InterPro" id="IPR004294">
    <property type="entry name" value="Carotenoid_Oase"/>
</dbReference>
<evidence type="ECO:0000313" key="5">
    <source>
        <dbReference type="EMBL" id="ADI65243.1"/>
    </source>
</evidence>
<dbReference type="PANTHER" id="PTHR10543:SF139">
    <property type="entry name" value="DIOXYGENASE"/>
    <property type="match status" value="1"/>
</dbReference>
<dbReference type="HOGENOM" id="CLU_016472_6_3_3"/>
<reference evidence="5 6" key="1">
    <citation type="journal article" date="2010" name="PLoS ONE">
        <title>Genome erosion in a nitrogen-fixing vertically transmitted endosymbiotic multicellular cyanobacterium.</title>
        <authorList>
            <person name="Ran L."/>
            <person name="Larsson J."/>
            <person name="Vigil-Stenman T."/>
            <person name="Nylander J.A."/>
            <person name="Ininbergs K."/>
            <person name="Zheng W.W."/>
            <person name="Lapidus A."/>
            <person name="Lowry S."/>
            <person name="Haselkorn R."/>
            <person name="Bergman B."/>
        </authorList>
    </citation>
    <scope>NUCLEOTIDE SEQUENCE [LARGE SCALE GENOMIC DNA]</scope>
    <source>
        <strain evidence="5 6">0708</strain>
    </source>
</reference>
<dbReference type="RefSeq" id="WP_013192257.1">
    <property type="nucleotide sequence ID" value="NC_014248.1"/>
</dbReference>
<dbReference type="Proteomes" id="UP000001511">
    <property type="component" value="Chromosome"/>
</dbReference>
<dbReference type="EMBL" id="CP002059">
    <property type="protein sequence ID" value="ADI65243.1"/>
    <property type="molecule type" value="Genomic_DNA"/>
</dbReference>